<evidence type="ECO:0000313" key="6">
    <source>
        <dbReference type="EMBL" id="KAH0465559.1"/>
    </source>
</evidence>
<feature type="region of interest" description="Disordered" evidence="4">
    <location>
        <begin position="539"/>
        <end position="716"/>
    </location>
</feature>
<proteinExistence type="inferred from homology"/>
<dbReference type="SMART" id="SM00015">
    <property type="entry name" value="IQ"/>
    <property type="match status" value="2"/>
</dbReference>
<evidence type="ECO:0000256" key="2">
    <source>
        <dbReference type="ARBA" id="ARBA00024341"/>
    </source>
</evidence>
<feature type="domain" description="DUF4005" evidence="5">
    <location>
        <begin position="632"/>
        <end position="690"/>
    </location>
</feature>
<gene>
    <name evidence="6" type="ORF">IEQ34_005662</name>
</gene>
<dbReference type="GO" id="GO:0005516">
    <property type="term" value="F:calmodulin binding"/>
    <property type="evidence" value="ECO:0007669"/>
    <property type="project" value="UniProtKB-KW"/>
</dbReference>
<evidence type="ECO:0000313" key="7">
    <source>
        <dbReference type="Proteomes" id="UP000775213"/>
    </source>
</evidence>
<evidence type="ECO:0000256" key="3">
    <source>
        <dbReference type="ARBA" id="ARBA00024378"/>
    </source>
</evidence>
<dbReference type="EMBL" id="JAGFBR010000006">
    <property type="protein sequence ID" value="KAH0465559.1"/>
    <property type="molecule type" value="Genomic_DNA"/>
</dbReference>
<name>A0AAV7HCV8_DENCH</name>
<evidence type="ECO:0000259" key="5">
    <source>
        <dbReference type="Pfam" id="PF13178"/>
    </source>
</evidence>
<protein>
    <recommendedName>
        <fullName evidence="5">DUF4005 domain-containing protein</fullName>
    </recommendedName>
</protein>
<comment type="subunit">
    <text evidence="3">Binds to multiple calmodulin (CaM) in the presence of Ca(2+) and CaM-like proteins.</text>
</comment>
<dbReference type="AlphaFoldDB" id="A0AAV7HCV8"/>
<sequence>MGYMREKVTQARLQAVARWCAQGARRVSIGPARGHAAGRRVHVSGHCIGFAWGVEQVDVQSKASSDKSRWSFRKRLSGPRVLSKNAILEPDSGDYNKDSVEAIPSSFNSGMNVCVSEKASIQKNPSEEEFLLGPAQSSTAVNSKVSAVVGRNGASNDENIQEFATIIIQAAIRGHLGVRKLREVKYAIKLQAAVRGHLVRAHAIGTLRCIRAITKMQAIVRARLASPLHEKVVGIADKKLERNRNSLYLLGKYNCCEGTKSSYSTKKLLYNRFAQKMLVSAPNTRPIYIKCDPSKSDAVWKWLERWMTIVSSHTEEENDEIFIHADKEAGKSPKLVGNEEMKNDSANSKSGLSELVVTADCKGDLNATSESNLGIRSSDRLSGSCVSSVEKDEECDTDARVGDYHSQVNMYKEPDLTEDIPSRDPIIQVAASECGTEISISSTLDSPDRSETECGEIILEIGSIDKHNYDDANTCSDNLFILANKGAESQASESNKLEEALIYAPPSSRALDLALSAQQQKEPLVSEVHGHLETANFQLDTTSVEGTPRSHAAALEPYGTPSSEISVNAGSISKDGNTPSQRQRLTGPGRKLVSRATSDSTARHSTEHLSNGSKNEKMKKSTVVSRADLDDEPRMSKSNSSSLPGYMQATKSARAKVHANNSPKSSPDLHEKDNHIKKRHSFPIVNGKQASSPPKQRLTPRAPQNAQSDGIHASHTSAGNFSDFYY</sequence>
<dbReference type="Pfam" id="PF00612">
    <property type="entry name" value="IQ"/>
    <property type="match status" value="2"/>
</dbReference>
<evidence type="ECO:0000256" key="4">
    <source>
        <dbReference type="SAM" id="MobiDB-lite"/>
    </source>
</evidence>
<comment type="caution">
    <text evidence="6">The sequence shown here is derived from an EMBL/GenBank/DDBJ whole genome shotgun (WGS) entry which is preliminary data.</text>
</comment>
<dbReference type="PROSITE" id="PS50096">
    <property type="entry name" value="IQ"/>
    <property type="match status" value="2"/>
</dbReference>
<keyword evidence="1" id="KW-0112">Calmodulin-binding</keyword>
<evidence type="ECO:0000256" key="1">
    <source>
        <dbReference type="ARBA" id="ARBA00022860"/>
    </source>
</evidence>
<accession>A0AAV7HCV8</accession>
<dbReference type="Pfam" id="PF13178">
    <property type="entry name" value="DUF4005"/>
    <property type="match status" value="1"/>
</dbReference>
<comment type="similarity">
    <text evidence="2">Belongs to the IQD family.</text>
</comment>
<reference evidence="6 7" key="1">
    <citation type="journal article" date="2021" name="Hortic Res">
        <title>Chromosome-scale assembly of the Dendrobium chrysotoxum genome enhances the understanding of orchid evolution.</title>
        <authorList>
            <person name="Zhang Y."/>
            <person name="Zhang G.Q."/>
            <person name="Zhang D."/>
            <person name="Liu X.D."/>
            <person name="Xu X.Y."/>
            <person name="Sun W.H."/>
            <person name="Yu X."/>
            <person name="Zhu X."/>
            <person name="Wang Z.W."/>
            <person name="Zhao X."/>
            <person name="Zhong W.Y."/>
            <person name="Chen H."/>
            <person name="Yin W.L."/>
            <person name="Huang T."/>
            <person name="Niu S.C."/>
            <person name="Liu Z.J."/>
        </authorList>
    </citation>
    <scope>NUCLEOTIDE SEQUENCE [LARGE SCALE GENOMIC DNA]</scope>
    <source>
        <strain evidence="6">Lindl</strain>
    </source>
</reference>
<dbReference type="Gene3D" id="1.20.5.190">
    <property type="match status" value="1"/>
</dbReference>
<dbReference type="InterPro" id="IPR000048">
    <property type="entry name" value="IQ_motif_EF-hand-BS"/>
</dbReference>
<organism evidence="6 7">
    <name type="scientific">Dendrobium chrysotoxum</name>
    <name type="common">Orchid</name>
    <dbReference type="NCBI Taxonomy" id="161865"/>
    <lineage>
        <taxon>Eukaryota</taxon>
        <taxon>Viridiplantae</taxon>
        <taxon>Streptophyta</taxon>
        <taxon>Embryophyta</taxon>
        <taxon>Tracheophyta</taxon>
        <taxon>Spermatophyta</taxon>
        <taxon>Magnoliopsida</taxon>
        <taxon>Liliopsida</taxon>
        <taxon>Asparagales</taxon>
        <taxon>Orchidaceae</taxon>
        <taxon>Epidendroideae</taxon>
        <taxon>Malaxideae</taxon>
        <taxon>Dendrobiinae</taxon>
        <taxon>Dendrobium</taxon>
    </lineage>
</organism>
<feature type="compositionally biased region" description="Polar residues" evidence="4">
    <location>
        <begin position="560"/>
        <end position="584"/>
    </location>
</feature>
<dbReference type="PANTHER" id="PTHR32295:SF154">
    <property type="entry name" value="PROTEIN IQ-DOMAIN 32"/>
    <property type="match status" value="1"/>
</dbReference>
<dbReference type="InterPro" id="IPR025064">
    <property type="entry name" value="DUF4005"/>
</dbReference>
<dbReference type="Proteomes" id="UP000775213">
    <property type="component" value="Unassembled WGS sequence"/>
</dbReference>
<keyword evidence="7" id="KW-1185">Reference proteome</keyword>
<dbReference type="PANTHER" id="PTHR32295">
    <property type="entry name" value="IQ-DOMAIN 5-RELATED"/>
    <property type="match status" value="1"/>
</dbReference>
<feature type="compositionally biased region" description="Polar residues" evidence="4">
    <location>
        <begin position="702"/>
        <end position="716"/>
    </location>
</feature>